<name>A0A1M5YFB2_9CLOT</name>
<sequence>MEEDLNKDKKGLADGLEGNNDKITVGGTWDDGEKSYGRTVKNFQIDPGEVVSREHDGEDKKGVFLQFNRKLSMIDYDIKDDEAVLKKTFSLKESIVVMINQLKLVHPNANARFNSIVEKAIKHYYKYIMEEGGSQED</sequence>
<dbReference type="RefSeq" id="WP_073019005.1">
    <property type="nucleotide sequence ID" value="NZ_FQXU01000006.1"/>
</dbReference>
<protein>
    <submittedName>
        <fullName evidence="2">Uncharacterized protein</fullName>
    </submittedName>
</protein>
<evidence type="ECO:0000313" key="2">
    <source>
        <dbReference type="EMBL" id="SHI10735.1"/>
    </source>
</evidence>
<feature type="region of interest" description="Disordered" evidence="1">
    <location>
        <begin position="1"/>
        <end position="32"/>
    </location>
</feature>
<reference evidence="2 3" key="1">
    <citation type="submission" date="2016-11" db="EMBL/GenBank/DDBJ databases">
        <authorList>
            <person name="Jaros S."/>
            <person name="Januszkiewicz K."/>
            <person name="Wedrychowicz H."/>
        </authorList>
    </citation>
    <scope>NUCLEOTIDE SEQUENCE [LARGE SCALE GENOMIC DNA]</scope>
    <source>
        <strain evidence="2 3">DSM 6191</strain>
    </source>
</reference>
<organism evidence="2 3">
    <name type="scientific">Clostridium intestinale DSM 6191</name>
    <dbReference type="NCBI Taxonomy" id="1121320"/>
    <lineage>
        <taxon>Bacteria</taxon>
        <taxon>Bacillati</taxon>
        <taxon>Bacillota</taxon>
        <taxon>Clostridia</taxon>
        <taxon>Eubacteriales</taxon>
        <taxon>Clostridiaceae</taxon>
        <taxon>Clostridium</taxon>
    </lineage>
</organism>
<evidence type="ECO:0000313" key="3">
    <source>
        <dbReference type="Proteomes" id="UP000184241"/>
    </source>
</evidence>
<evidence type="ECO:0000256" key="1">
    <source>
        <dbReference type="SAM" id="MobiDB-lite"/>
    </source>
</evidence>
<dbReference type="AlphaFoldDB" id="A0A1M5YFB2"/>
<accession>A0A1M5YFB2</accession>
<feature type="compositionally biased region" description="Basic and acidic residues" evidence="1">
    <location>
        <begin position="1"/>
        <end position="12"/>
    </location>
</feature>
<dbReference type="Proteomes" id="UP000184241">
    <property type="component" value="Unassembled WGS sequence"/>
</dbReference>
<dbReference type="EMBL" id="FQXU01000006">
    <property type="protein sequence ID" value="SHI10735.1"/>
    <property type="molecule type" value="Genomic_DNA"/>
</dbReference>
<proteinExistence type="predicted"/>
<gene>
    <name evidence="2" type="ORF">SAMN02745941_01951</name>
</gene>